<dbReference type="RefSeq" id="WP_125982780.1">
    <property type="nucleotide sequence ID" value="NZ_NGJS01000001.1"/>
</dbReference>
<dbReference type="PANTHER" id="PTHR21299">
    <property type="entry name" value="CYTIDYLATE KINASE/PANTOATE-BETA-ALANINE LIGASE"/>
    <property type="match status" value="1"/>
</dbReference>
<proteinExistence type="inferred from homology"/>
<dbReference type="GO" id="GO:0005524">
    <property type="term" value="F:ATP binding"/>
    <property type="evidence" value="ECO:0007669"/>
    <property type="project" value="UniProtKB-UniRule"/>
</dbReference>
<dbReference type="InterPro" id="IPR027417">
    <property type="entry name" value="P-loop_NTPase"/>
</dbReference>
<dbReference type="HAMAP" id="MF_00238">
    <property type="entry name" value="Cytidyl_kinase_type1"/>
    <property type="match status" value="1"/>
</dbReference>
<evidence type="ECO:0000256" key="3">
    <source>
        <dbReference type="ARBA" id="ARBA00022741"/>
    </source>
</evidence>
<sequence length="223" mass="24869">MTNRKQIAIDGPASAGKSTVAKILAEKLGFVYCDTGAMYRSLTLVALNNKVETNQEEALLDLLNGISITFKQMADGQHVFIDDQDVTTQIRGERVTSYVSEVSSFKSVREEMVRRQQKLADKESIIMDGRDVGTVILPDADLKVFLVASVDERAERRFKENKSKGMTVDFSGIKADIIRRDEYDMTRKNSPLTQANDAILVDTTGLSIAEVVLEIEKLAKRNF</sequence>
<dbReference type="SUPFAM" id="SSF52540">
    <property type="entry name" value="P-loop containing nucleoside triphosphate hydrolases"/>
    <property type="match status" value="1"/>
</dbReference>
<dbReference type="GO" id="GO:0036430">
    <property type="term" value="F:CMP kinase activity"/>
    <property type="evidence" value="ECO:0007669"/>
    <property type="project" value="RHEA"/>
</dbReference>
<comment type="subcellular location">
    <subcellularLocation>
        <location evidence="8">Cytoplasm</location>
    </subcellularLocation>
</comment>
<dbReference type="Pfam" id="PF02224">
    <property type="entry name" value="Cytidylate_kin"/>
    <property type="match status" value="1"/>
</dbReference>
<dbReference type="AlphaFoldDB" id="A0A430A1W9"/>
<keyword evidence="5 8" id="KW-0067">ATP-binding</keyword>
<evidence type="ECO:0000256" key="4">
    <source>
        <dbReference type="ARBA" id="ARBA00022777"/>
    </source>
</evidence>
<evidence type="ECO:0000256" key="2">
    <source>
        <dbReference type="ARBA" id="ARBA00022679"/>
    </source>
</evidence>
<dbReference type="GO" id="GO:0015949">
    <property type="term" value="P:nucleobase-containing small molecule interconversion"/>
    <property type="evidence" value="ECO:0007669"/>
    <property type="project" value="TreeGrafter"/>
</dbReference>
<evidence type="ECO:0000313" key="10">
    <source>
        <dbReference type="EMBL" id="RSU00454.1"/>
    </source>
</evidence>
<reference evidence="10 11" key="1">
    <citation type="submission" date="2017-05" db="EMBL/GenBank/DDBJ databases">
        <title>Vagococcus spp. assemblies.</title>
        <authorList>
            <person name="Gulvik C.A."/>
        </authorList>
    </citation>
    <scope>NUCLEOTIDE SEQUENCE [LARGE SCALE GENOMIC DNA]</scope>
    <source>
        <strain evidence="10 11">SS1995</strain>
    </source>
</reference>
<evidence type="ECO:0000256" key="8">
    <source>
        <dbReference type="HAMAP-Rule" id="MF_00238"/>
    </source>
</evidence>
<comment type="catalytic activity">
    <reaction evidence="6 8">
        <text>dCMP + ATP = dCDP + ADP</text>
        <dbReference type="Rhea" id="RHEA:25094"/>
        <dbReference type="ChEBI" id="CHEBI:30616"/>
        <dbReference type="ChEBI" id="CHEBI:57566"/>
        <dbReference type="ChEBI" id="CHEBI:58593"/>
        <dbReference type="ChEBI" id="CHEBI:456216"/>
        <dbReference type="EC" id="2.7.4.25"/>
    </reaction>
</comment>
<dbReference type="PANTHER" id="PTHR21299:SF2">
    <property type="entry name" value="CYTIDYLATE KINASE"/>
    <property type="match status" value="1"/>
</dbReference>
<evidence type="ECO:0000256" key="6">
    <source>
        <dbReference type="ARBA" id="ARBA00047615"/>
    </source>
</evidence>
<keyword evidence="4 8" id="KW-0418">Kinase</keyword>
<keyword evidence="8" id="KW-0963">Cytoplasm</keyword>
<feature type="domain" description="Cytidylate kinase" evidence="9">
    <location>
        <begin position="7"/>
        <end position="220"/>
    </location>
</feature>
<gene>
    <name evidence="8" type="primary">cmk</name>
    <name evidence="10" type="ORF">CBF37_00125</name>
</gene>
<comment type="similarity">
    <text evidence="1 8">Belongs to the cytidylate kinase family. Type 1 subfamily.</text>
</comment>
<evidence type="ECO:0000256" key="5">
    <source>
        <dbReference type="ARBA" id="ARBA00022840"/>
    </source>
</evidence>
<keyword evidence="11" id="KW-1185">Reference proteome</keyword>
<dbReference type="InterPro" id="IPR003136">
    <property type="entry name" value="Cytidylate_kin"/>
</dbReference>
<comment type="catalytic activity">
    <reaction evidence="7 8">
        <text>CMP + ATP = CDP + ADP</text>
        <dbReference type="Rhea" id="RHEA:11600"/>
        <dbReference type="ChEBI" id="CHEBI:30616"/>
        <dbReference type="ChEBI" id="CHEBI:58069"/>
        <dbReference type="ChEBI" id="CHEBI:60377"/>
        <dbReference type="ChEBI" id="CHEBI:456216"/>
        <dbReference type="EC" id="2.7.4.25"/>
    </reaction>
</comment>
<dbReference type="CDD" id="cd02020">
    <property type="entry name" value="CMPK"/>
    <property type="match status" value="1"/>
</dbReference>
<evidence type="ECO:0000259" key="9">
    <source>
        <dbReference type="Pfam" id="PF02224"/>
    </source>
</evidence>
<dbReference type="Proteomes" id="UP000287857">
    <property type="component" value="Unassembled WGS sequence"/>
</dbReference>
<keyword evidence="3 8" id="KW-0547">Nucleotide-binding</keyword>
<evidence type="ECO:0000313" key="11">
    <source>
        <dbReference type="Proteomes" id="UP000287857"/>
    </source>
</evidence>
<dbReference type="OrthoDB" id="9807434at2"/>
<name>A0A430A1W9_9ENTE</name>
<evidence type="ECO:0000256" key="7">
    <source>
        <dbReference type="ARBA" id="ARBA00048478"/>
    </source>
</evidence>
<organism evidence="10 11">
    <name type="scientific">Vagococcus vulneris</name>
    <dbReference type="NCBI Taxonomy" id="1977869"/>
    <lineage>
        <taxon>Bacteria</taxon>
        <taxon>Bacillati</taxon>
        <taxon>Bacillota</taxon>
        <taxon>Bacilli</taxon>
        <taxon>Lactobacillales</taxon>
        <taxon>Enterococcaceae</taxon>
        <taxon>Vagococcus</taxon>
    </lineage>
</organism>
<dbReference type="InterPro" id="IPR011994">
    <property type="entry name" value="Cytidylate_kinase_dom"/>
</dbReference>
<dbReference type="GO" id="GO:0036431">
    <property type="term" value="F:dCMP kinase activity"/>
    <property type="evidence" value="ECO:0007669"/>
    <property type="project" value="InterPro"/>
</dbReference>
<dbReference type="EC" id="2.7.4.25" evidence="8"/>
<dbReference type="GO" id="GO:0006220">
    <property type="term" value="P:pyrimidine nucleotide metabolic process"/>
    <property type="evidence" value="ECO:0007669"/>
    <property type="project" value="UniProtKB-UniRule"/>
</dbReference>
<dbReference type="GO" id="GO:0005829">
    <property type="term" value="C:cytosol"/>
    <property type="evidence" value="ECO:0007669"/>
    <property type="project" value="TreeGrafter"/>
</dbReference>
<feature type="binding site" evidence="8">
    <location>
        <begin position="11"/>
        <end position="19"/>
    </location>
    <ligand>
        <name>ATP</name>
        <dbReference type="ChEBI" id="CHEBI:30616"/>
    </ligand>
</feature>
<dbReference type="NCBIfam" id="TIGR00017">
    <property type="entry name" value="cmk"/>
    <property type="match status" value="1"/>
</dbReference>
<keyword evidence="2 8" id="KW-0808">Transferase</keyword>
<evidence type="ECO:0000256" key="1">
    <source>
        <dbReference type="ARBA" id="ARBA00009427"/>
    </source>
</evidence>
<dbReference type="EMBL" id="NGJS01000001">
    <property type="protein sequence ID" value="RSU00454.1"/>
    <property type="molecule type" value="Genomic_DNA"/>
</dbReference>
<accession>A0A430A1W9</accession>
<dbReference type="Gene3D" id="3.40.50.300">
    <property type="entry name" value="P-loop containing nucleotide triphosphate hydrolases"/>
    <property type="match status" value="1"/>
</dbReference>
<protein>
    <recommendedName>
        <fullName evidence="8">Cytidylate kinase</fullName>
        <shortName evidence="8">CK</shortName>
        <ecNumber evidence="8">2.7.4.25</ecNumber>
    </recommendedName>
    <alternativeName>
        <fullName evidence="8">Cytidine monophosphate kinase</fullName>
        <shortName evidence="8">CMP kinase</shortName>
    </alternativeName>
</protein>
<comment type="caution">
    <text evidence="10">The sequence shown here is derived from an EMBL/GenBank/DDBJ whole genome shotgun (WGS) entry which is preliminary data.</text>
</comment>